<protein>
    <submittedName>
        <fullName evidence="1">Uncharacterized protein</fullName>
    </submittedName>
</protein>
<evidence type="ECO:0000313" key="1">
    <source>
        <dbReference type="EMBL" id="JAH49568.1"/>
    </source>
</evidence>
<dbReference type="EMBL" id="GBXM01059009">
    <property type="protein sequence ID" value="JAH49568.1"/>
    <property type="molecule type" value="Transcribed_RNA"/>
</dbReference>
<accession>A0A0E9TA09</accession>
<sequence length="19" mass="2277">MLCHRTAAIKRITYILFLL</sequence>
<reference evidence="1" key="1">
    <citation type="submission" date="2014-11" db="EMBL/GenBank/DDBJ databases">
        <authorList>
            <person name="Amaro Gonzalez C."/>
        </authorList>
    </citation>
    <scope>NUCLEOTIDE SEQUENCE</scope>
</reference>
<name>A0A0E9TA09_ANGAN</name>
<dbReference type="AlphaFoldDB" id="A0A0E9TA09"/>
<organism evidence="1">
    <name type="scientific">Anguilla anguilla</name>
    <name type="common">European freshwater eel</name>
    <name type="synonym">Muraena anguilla</name>
    <dbReference type="NCBI Taxonomy" id="7936"/>
    <lineage>
        <taxon>Eukaryota</taxon>
        <taxon>Metazoa</taxon>
        <taxon>Chordata</taxon>
        <taxon>Craniata</taxon>
        <taxon>Vertebrata</taxon>
        <taxon>Euteleostomi</taxon>
        <taxon>Actinopterygii</taxon>
        <taxon>Neopterygii</taxon>
        <taxon>Teleostei</taxon>
        <taxon>Anguilliformes</taxon>
        <taxon>Anguillidae</taxon>
        <taxon>Anguilla</taxon>
    </lineage>
</organism>
<reference evidence="1" key="2">
    <citation type="journal article" date="2015" name="Fish Shellfish Immunol.">
        <title>Early steps in the European eel (Anguilla anguilla)-Vibrio vulnificus interaction in the gills: Role of the RtxA13 toxin.</title>
        <authorList>
            <person name="Callol A."/>
            <person name="Pajuelo D."/>
            <person name="Ebbesson L."/>
            <person name="Teles M."/>
            <person name="MacKenzie S."/>
            <person name="Amaro C."/>
        </authorList>
    </citation>
    <scope>NUCLEOTIDE SEQUENCE</scope>
</reference>
<proteinExistence type="predicted"/>